<feature type="region of interest" description="Disordered" evidence="1">
    <location>
        <begin position="1"/>
        <end position="131"/>
    </location>
</feature>
<protein>
    <submittedName>
        <fullName evidence="3">Uncharacterized protein</fullName>
    </submittedName>
</protein>
<dbReference type="EMBL" id="AP003609">
    <property type="protein sequence ID" value="BAD35441.1"/>
    <property type="molecule type" value="Genomic_DNA"/>
</dbReference>
<evidence type="ECO:0000256" key="1">
    <source>
        <dbReference type="SAM" id="MobiDB-lite"/>
    </source>
</evidence>
<gene>
    <name evidence="3" type="ORF">P0012B02.36</name>
    <name evidence="2" type="ORF">P0040H10.4</name>
</gene>
<organism evidence="3 4">
    <name type="scientific">Oryza sativa subsp. japonica</name>
    <name type="common">Rice</name>
    <dbReference type="NCBI Taxonomy" id="39947"/>
    <lineage>
        <taxon>Eukaryota</taxon>
        <taxon>Viridiplantae</taxon>
        <taxon>Streptophyta</taxon>
        <taxon>Embryophyta</taxon>
        <taxon>Tracheophyta</taxon>
        <taxon>Spermatophyta</taxon>
        <taxon>Magnoliopsida</taxon>
        <taxon>Liliopsida</taxon>
        <taxon>Poales</taxon>
        <taxon>Poaceae</taxon>
        <taxon>BOP clade</taxon>
        <taxon>Oryzoideae</taxon>
        <taxon>Oryzeae</taxon>
        <taxon>Oryzinae</taxon>
        <taxon>Oryza</taxon>
        <taxon>Oryza sativa</taxon>
    </lineage>
</organism>
<evidence type="ECO:0000313" key="4">
    <source>
        <dbReference type="Proteomes" id="UP000000763"/>
    </source>
</evidence>
<feature type="compositionally biased region" description="Low complexity" evidence="1">
    <location>
        <begin position="77"/>
        <end position="91"/>
    </location>
</feature>
<reference evidence="3" key="2">
    <citation type="submission" date="2001-05" db="EMBL/GenBank/DDBJ databases">
        <title>Oryza sativa nipponbare(GA3) genomic DNA, chromosome 6, PAC clone:P0012B02.</title>
        <authorList>
            <person name="Sasaki T."/>
            <person name="Matsumoto T."/>
            <person name="Yamamoto K."/>
        </authorList>
    </citation>
    <scope>NUCLEOTIDE SEQUENCE</scope>
</reference>
<feature type="compositionally biased region" description="Basic and acidic residues" evidence="1">
    <location>
        <begin position="50"/>
        <end position="61"/>
    </location>
</feature>
<feature type="compositionally biased region" description="Basic and acidic residues" evidence="1">
    <location>
        <begin position="20"/>
        <end position="35"/>
    </location>
</feature>
<dbReference type="EMBL" id="AP003539">
    <property type="protein sequence ID" value="BAD35353.1"/>
    <property type="molecule type" value="Genomic_DNA"/>
</dbReference>
<dbReference type="AlphaFoldDB" id="Q69XN6"/>
<accession>Q69XN6</accession>
<reference evidence="4" key="4">
    <citation type="journal article" date="2008" name="Nucleic Acids Res.">
        <title>The rice annotation project database (RAP-DB): 2008 update.</title>
        <authorList>
            <consortium name="The rice annotation project (RAP)"/>
        </authorList>
    </citation>
    <scope>GENOME REANNOTATION</scope>
    <source>
        <strain evidence="4">cv. Nipponbare</strain>
    </source>
</reference>
<reference evidence="2" key="1">
    <citation type="submission" date="2001-04" db="EMBL/GenBank/DDBJ databases">
        <title>Oryza sativa nipponbare(GA3) genomic DNA, chromosome 6, PAC clone:P0040H10.</title>
        <authorList>
            <person name="Sasaki T."/>
            <person name="Matsumoto T."/>
            <person name="Yamamoto K."/>
        </authorList>
    </citation>
    <scope>NUCLEOTIDE SEQUENCE</scope>
</reference>
<dbReference type="Proteomes" id="UP000000763">
    <property type="component" value="Chromosome 6"/>
</dbReference>
<name>Q69XN6_ORYSJ</name>
<proteinExistence type="predicted"/>
<evidence type="ECO:0000313" key="2">
    <source>
        <dbReference type="EMBL" id="BAD35353.1"/>
    </source>
</evidence>
<sequence length="166" mass="16985">MKYGGGRAADVGDSGSRAAAEAKDDDGHVAKDGGDRAAYVGRRRWPGHAAEAKDGDGRAVDDGDSGGQPAQLRWKTAAAVSGGEGSSGRAAQLRRKTAVGRAAEAEDGGDRASGGDGGHAPDVGDSRGRASAPARLWAAVRWPWELVTEACSSRHGRCFSMPCTLL</sequence>
<evidence type="ECO:0000313" key="3">
    <source>
        <dbReference type="EMBL" id="BAD35441.1"/>
    </source>
</evidence>
<reference evidence="4" key="3">
    <citation type="journal article" date="2005" name="Nature">
        <title>The map-based sequence of the rice genome.</title>
        <authorList>
            <consortium name="International rice genome sequencing project (IRGSP)"/>
            <person name="Matsumoto T."/>
            <person name="Wu J."/>
            <person name="Kanamori H."/>
            <person name="Katayose Y."/>
            <person name="Fujisawa M."/>
            <person name="Namiki N."/>
            <person name="Mizuno H."/>
            <person name="Yamamoto K."/>
            <person name="Antonio B.A."/>
            <person name="Baba T."/>
            <person name="Sakata K."/>
            <person name="Nagamura Y."/>
            <person name="Aoki H."/>
            <person name="Arikawa K."/>
            <person name="Arita K."/>
            <person name="Bito T."/>
            <person name="Chiden Y."/>
            <person name="Fujitsuka N."/>
            <person name="Fukunaka R."/>
            <person name="Hamada M."/>
            <person name="Harada C."/>
            <person name="Hayashi A."/>
            <person name="Hijishita S."/>
            <person name="Honda M."/>
            <person name="Hosokawa S."/>
            <person name="Ichikawa Y."/>
            <person name="Idonuma A."/>
            <person name="Iijima M."/>
            <person name="Ikeda M."/>
            <person name="Ikeno M."/>
            <person name="Ito K."/>
            <person name="Ito S."/>
            <person name="Ito T."/>
            <person name="Ito Y."/>
            <person name="Ito Y."/>
            <person name="Iwabuchi A."/>
            <person name="Kamiya K."/>
            <person name="Karasawa W."/>
            <person name="Kurita K."/>
            <person name="Katagiri S."/>
            <person name="Kikuta A."/>
            <person name="Kobayashi H."/>
            <person name="Kobayashi N."/>
            <person name="Machita K."/>
            <person name="Maehara T."/>
            <person name="Masukawa M."/>
            <person name="Mizubayashi T."/>
            <person name="Mukai Y."/>
            <person name="Nagasaki H."/>
            <person name="Nagata Y."/>
            <person name="Naito S."/>
            <person name="Nakashima M."/>
            <person name="Nakama Y."/>
            <person name="Nakamichi Y."/>
            <person name="Nakamura M."/>
            <person name="Meguro A."/>
            <person name="Negishi M."/>
            <person name="Ohta I."/>
            <person name="Ohta T."/>
            <person name="Okamoto M."/>
            <person name="Ono N."/>
            <person name="Saji S."/>
            <person name="Sakaguchi M."/>
            <person name="Sakai K."/>
            <person name="Shibata M."/>
            <person name="Shimokawa T."/>
            <person name="Song J."/>
            <person name="Takazaki Y."/>
            <person name="Terasawa K."/>
            <person name="Tsugane M."/>
            <person name="Tsuji K."/>
            <person name="Ueda S."/>
            <person name="Waki K."/>
            <person name="Yamagata H."/>
            <person name="Yamamoto M."/>
            <person name="Yamamoto S."/>
            <person name="Yamane H."/>
            <person name="Yoshiki S."/>
            <person name="Yoshihara R."/>
            <person name="Yukawa K."/>
            <person name="Zhong H."/>
            <person name="Yano M."/>
            <person name="Yuan Q."/>
            <person name="Ouyang S."/>
            <person name="Liu J."/>
            <person name="Jones K.M."/>
            <person name="Gansberger K."/>
            <person name="Moffat K."/>
            <person name="Hill J."/>
            <person name="Bera J."/>
            <person name="Fadrosh D."/>
            <person name="Jin S."/>
            <person name="Johri S."/>
            <person name="Kim M."/>
            <person name="Overton L."/>
            <person name="Reardon M."/>
            <person name="Tsitrin T."/>
            <person name="Vuong H."/>
            <person name="Weaver B."/>
            <person name="Ciecko A."/>
            <person name="Tallon L."/>
            <person name="Jackson J."/>
            <person name="Pai G."/>
            <person name="Aken S.V."/>
            <person name="Utterback T."/>
            <person name="Reidmuller S."/>
            <person name="Feldblyum T."/>
            <person name="Hsiao J."/>
            <person name="Zismann V."/>
            <person name="Iobst S."/>
            <person name="de Vazeille A.R."/>
            <person name="Buell C.R."/>
            <person name="Ying K."/>
            <person name="Li Y."/>
            <person name="Lu T."/>
            <person name="Huang Y."/>
            <person name="Zhao Q."/>
            <person name="Feng Q."/>
            <person name="Zhang L."/>
            <person name="Zhu J."/>
            <person name="Weng Q."/>
            <person name="Mu J."/>
            <person name="Lu Y."/>
            <person name="Fan D."/>
            <person name="Liu Y."/>
            <person name="Guan J."/>
            <person name="Zhang Y."/>
            <person name="Yu S."/>
            <person name="Liu X."/>
            <person name="Zhang Y."/>
            <person name="Hong G."/>
            <person name="Han B."/>
            <person name="Choisne N."/>
            <person name="Demange N."/>
            <person name="Orjeda G."/>
            <person name="Samain S."/>
            <person name="Cattolico L."/>
            <person name="Pelletier E."/>
            <person name="Couloux A."/>
            <person name="Segurens B."/>
            <person name="Wincker P."/>
            <person name="D'Hont A."/>
            <person name="Scarpelli C."/>
            <person name="Weissenbach J."/>
            <person name="Salanoubat M."/>
            <person name="Quetier F."/>
            <person name="Yu Y."/>
            <person name="Kim H.R."/>
            <person name="Rambo T."/>
            <person name="Currie J."/>
            <person name="Collura K."/>
            <person name="Luo M."/>
            <person name="Yang T."/>
            <person name="Ammiraju J.S.S."/>
            <person name="Engler F."/>
            <person name="Soderlund C."/>
            <person name="Wing R.A."/>
            <person name="Palmer L.E."/>
            <person name="de la Bastide M."/>
            <person name="Spiegel L."/>
            <person name="Nascimento L."/>
            <person name="Zutavern T."/>
            <person name="O'Shaughnessy A."/>
            <person name="Dike S."/>
            <person name="Dedhia N."/>
            <person name="Preston R."/>
            <person name="Balija V."/>
            <person name="McCombie W.R."/>
            <person name="Chow T."/>
            <person name="Chen H."/>
            <person name="Chung M."/>
            <person name="Chen C."/>
            <person name="Shaw J."/>
            <person name="Wu H."/>
            <person name="Hsiao K."/>
            <person name="Chao Y."/>
            <person name="Chu M."/>
            <person name="Cheng C."/>
            <person name="Hour A."/>
            <person name="Lee P."/>
            <person name="Lin S."/>
            <person name="Lin Y."/>
            <person name="Liou J."/>
            <person name="Liu S."/>
            <person name="Hsing Y."/>
            <person name="Raghuvanshi S."/>
            <person name="Mohanty A."/>
            <person name="Bharti A.K."/>
            <person name="Gaur A."/>
            <person name="Gupta V."/>
            <person name="Kumar D."/>
            <person name="Ravi V."/>
            <person name="Vij S."/>
            <person name="Kapur A."/>
            <person name="Khurana P."/>
            <person name="Khurana P."/>
            <person name="Khurana J.P."/>
            <person name="Tyagi A.K."/>
            <person name="Gaikwad K."/>
            <person name="Singh A."/>
            <person name="Dalal V."/>
            <person name="Srivastava S."/>
            <person name="Dixit A."/>
            <person name="Pal A.K."/>
            <person name="Ghazi I.A."/>
            <person name="Yadav M."/>
            <person name="Pandit A."/>
            <person name="Bhargava A."/>
            <person name="Sureshbabu K."/>
            <person name="Batra K."/>
            <person name="Sharma T.R."/>
            <person name="Mohapatra T."/>
            <person name="Singh N.K."/>
            <person name="Messing J."/>
            <person name="Nelson A.B."/>
            <person name="Fuks G."/>
            <person name="Kavchok S."/>
            <person name="Keizer G."/>
            <person name="Linton E."/>
            <person name="Llaca V."/>
            <person name="Song R."/>
            <person name="Tanyolac B."/>
            <person name="Young S."/>
            <person name="Ho-Il K."/>
            <person name="Hahn J.H."/>
            <person name="Sangsakoo G."/>
            <person name="Vanavichit A."/>
            <person name="de Mattos Luiz.A.T."/>
            <person name="Zimmer P.D."/>
            <person name="Malone G."/>
            <person name="Dellagostin O."/>
            <person name="de Oliveira A.C."/>
            <person name="Bevan M."/>
            <person name="Bancroft I."/>
            <person name="Minx P."/>
            <person name="Cordum H."/>
            <person name="Wilson R."/>
            <person name="Cheng Z."/>
            <person name="Jin W."/>
            <person name="Jiang J."/>
            <person name="Leong S.A."/>
            <person name="Iwama H."/>
            <person name="Gojobori T."/>
            <person name="Itoh T."/>
            <person name="Niimura Y."/>
            <person name="Fujii Y."/>
            <person name="Habara T."/>
            <person name="Sakai H."/>
            <person name="Sato Y."/>
            <person name="Wilson G."/>
            <person name="Kumar K."/>
            <person name="McCouch S."/>
            <person name="Juretic N."/>
            <person name="Hoen D."/>
            <person name="Wright S."/>
            <person name="Bruskiewich R."/>
            <person name="Bureau T."/>
            <person name="Miyao A."/>
            <person name="Hirochika H."/>
            <person name="Nishikawa T."/>
            <person name="Kadowaki K."/>
            <person name="Sugiura M."/>
            <person name="Burr B."/>
            <person name="Sasaki T."/>
        </authorList>
    </citation>
    <scope>NUCLEOTIDE SEQUENCE [LARGE SCALE GENOMIC DNA]</scope>
    <source>
        <strain evidence="4">cv. Nipponbare</strain>
    </source>
</reference>